<dbReference type="AlphaFoldDB" id="A0A210PEU3"/>
<evidence type="ECO:0000313" key="7">
    <source>
        <dbReference type="Proteomes" id="UP000242188"/>
    </source>
</evidence>
<keyword evidence="3 5" id="KW-1133">Transmembrane helix</keyword>
<keyword evidence="4 5" id="KW-0472">Membrane</keyword>
<dbReference type="SUPFAM" id="SSF48652">
    <property type="entry name" value="Tetraspanin"/>
    <property type="match status" value="1"/>
</dbReference>
<evidence type="ECO:0000256" key="2">
    <source>
        <dbReference type="ARBA" id="ARBA00022692"/>
    </source>
</evidence>
<gene>
    <name evidence="6" type="ORF">KP79_PYT22207</name>
</gene>
<evidence type="ECO:0000256" key="3">
    <source>
        <dbReference type="ARBA" id="ARBA00022989"/>
    </source>
</evidence>
<name>A0A210PEU3_MIZYE</name>
<feature type="transmembrane region" description="Helical" evidence="5">
    <location>
        <begin position="80"/>
        <end position="103"/>
    </location>
</feature>
<dbReference type="Proteomes" id="UP000242188">
    <property type="component" value="Unassembled WGS sequence"/>
</dbReference>
<dbReference type="EMBL" id="NEDP02076744">
    <property type="protein sequence ID" value="OWF35004.1"/>
    <property type="molecule type" value="Genomic_DNA"/>
</dbReference>
<protein>
    <submittedName>
        <fullName evidence="6">Uncharacterized protein</fullName>
    </submittedName>
</protein>
<proteinExistence type="predicted"/>
<keyword evidence="7" id="KW-1185">Reference proteome</keyword>
<evidence type="ECO:0000256" key="4">
    <source>
        <dbReference type="ARBA" id="ARBA00023136"/>
    </source>
</evidence>
<feature type="transmembrane region" description="Helical" evidence="5">
    <location>
        <begin position="233"/>
        <end position="256"/>
    </location>
</feature>
<dbReference type="InterPro" id="IPR018499">
    <property type="entry name" value="Tetraspanin/Peripherin"/>
</dbReference>
<feature type="transmembrane region" description="Helical" evidence="5">
    <location>
        <begin position="110"/>
        <end position="134"/>
    </location>
</feature>
<keyword evidence="2 5" id="KW-0812">Transmembrane</keyword>
<evidence type="ECO:0000256" key="1">
    <source>
        <dbReference type="ARBA" id="ARBA00004141"/>
    </source>
</evidence>
<evidence type="ECO:0000313" key="6">
    <source>
        <dbReference type="EMBL" id="OWF35004.1"/>
    </source>
</evidence>
<sequence>MGCIGCCGGLGRCCIVLINMILIVVFALILLLFTVVWIYPDLPLVLDMYEGDVKSEMQTSTVIKVEDDWHITKFSLYATFLYLVWAVAGVGLLLSICGCVASCCKYKGCICAYSIIVLILVVAQPVALIMLPIADANPILGTLRSILEDSFSSFQGMAGGTDDDNAWTFVMWKNTCCGVEGYKLSEAFLQTLSSTKSCCPPAKVLLDTCTKADMYEMGCVDALYDKIAGTNGYIQYCPFLLGLQFMLVFFGCCMVLKLQLKNQVSEELEERLPPKLVTSKTAPKDNVFAVSFGYQ</sequence>
<reference evidence="6 7" key="1">
    <citation type="journal article" date="2017" name="Nat. Ecol. Evol.">
        <title>Scallop genome provides insights into evolution of bilaterian karyotype and development.</title>
        <authorList>
            <person name="Wang S."/>
            <person name="Zhang J."/>
            <person name="Jiao W."/>
            <person name="Li J."/>
            <person name="Xun X."/>
            <person name="Sun Y."/>
            <person name="Guo X."/>
            <person name="Huan P."/>
            <person name="Dong B."/>
            <person name="Zhang L."/>
            <person name="Hu X."/>
            <person name="Sun X."/>
            <person name="Wang J."/>
            <person name="Zhao C."/>
            <person name="Wang Y."/>
            <person name="Wang D."/>
            <person name="Huang X."/>
            <person name="Wang R."/>
            <person name="Lv J."/>
            <person name="Li Y."/>
            <person name="Zhang Z."/>
            <person name="Liu B."/>
            <person name="Lu W."/>
            <person name="Hui Y."/>
            <person name="Liang J."/>
            <person name="Zhou Z."/>
            <person name="Hou R."/>
            <person name="Li X."/>
            <person name="Liu Y."/>
            <person name="Li H."/>
            <person name="Ning X."/>
            <person name="Lin Y."/>
            <person name="Zhao L."/>
            <person name="Xing Q."/>
            <person name="Dou J."/>
            <person name="Li Y."/>
            <person name="Mao J."/>
            <person name="Guo H."/>
            <person name="Dou H."/>
            <person name="Li T."/>
            <person name="Mu C."/>
            <person name="Jiang W."/>
            <person name="Fu Q."/>
            <person name="Fu X."/>
            <person name="Miao Y."/>
            <person name="Liu J."/>
            <person name="Yu Q."/>
            <person name="Li R."/>
            <person name="Liao H."/>
            <person name="Li X."/>
            <person name="Kong Y."/>
            <person name="Jiang Z."/>
            <person name="Chourrout D."/>
            <person name="Li R."/>
            <person name="Bao Z."/>
        </authorList>
    </citation>
    <scope>NUCLEOTIDE SEQUENCE [LARGE SCALE GENOMIC DNA]</scope>
    <source>
        <strain evidence="6 7">PY_sf001</strain>
    </source>
</reference>
<feature type="transmembrane region" description="Helical" evidence="5">
    <location>
        <begin position="12"/>
        <end position="39"/>
    </location>
</feature>
<dbReference type="GO" id="GO:0016020">
    <property type="term" value="C:membrane"/>
    <property type="evidence" value="ECO:0007669"/>
    <property type="project" value="UniProtKB-SubCell"/>
</dbReference>
<comment type="subcellular location">
    <subcellularLocation>
        <location evidence="1">Membrane</location>
        <topology evidence="1">Multi-pass membrane protein</topology>
    </subcellularLocation>
</comment>
<dbReference type="Pfam" id="PF00335">
    <property type="entry name" value="Tetraspanin"/>
    <property type="match status" value="1"/>
</dbReference>
<dbReference type="InterPro" id="IPR008952">
    <property type="entry name" value="Tetraspanin_EC2_sf"/>
</dbReference>
<organism evidence="6 7">
    <name type="scientific">Mizuhopecten yessoensis</name>
    <name type="common">Japanese scallop</name>
    <name type="synonym">Patinopecten yessoensis</name>
    <dbReference type="NCBI Taxonomy" id="6573"/>
    <lineage>
        <taxon>Eukaryota</taxon>
        <taxon>Metazoa</taxon>
        <taxon>Spiralia</taxon>
        <taxon>Lophotrochozoa</taxon>
        <taxon>Mollusca</taxon>
        <taxon>Bivalvia</taxon>
        <taxon>Autobranchia</taxon>
        <taxon>Pteriomorphia</taxon>
        <taxon>Pectinida</taxon>
        <taxon>Pectinoidea</taxon>
        <taxon>Pectinidae</taxon>
        <taxon>Mizuhopecten</taxon>
    </lineage>
</organism>
<evidence type="ECO:0000256" key="5">
    <source>
        <dbReference type="SAM" id="Phobius"/>
    </source>
</evidence>
<comment type="caution">
    <text evidence="6">The sequence shown here is derived from an EMBL/GenBank/DDBJ whole genome shotgun (WGS) entry which is preliminary data.</text>
</comment>
<accession>A0A210PEU3</accession>